<name>A0A7V2F3U2_UNCEI</name>
<accession>A0A7V2F3U2</accession>
<feature type="repeat" description="TPR" evidence="3">
    <location>
        <begin position="678"/>
        <end position="711"/>
    </location>
</feature>
<sequence>MGPLFMVQWYGAAPPGPVRDSDHRRIGSIPHRQVHRGEQDMSRIIGTGLPLLLAAALLILLATGLHRVPEGSEGVLARRDGGLEVYSPGWHLTRPFSGGFFLFPSGDFEIRYPTEGEREIMLRDGGAARAAFLFTLEAPKGSAADLYREFGAEFEPRLERMLLDAIEIGAAEYSPLPGDDSIDPLSIAIAGELGAALSGTPIAVRGVEAAAWSTDGAPTPIDIPAEPLRRIVFIGVDGGDWKTIDPMMEEGLLPNFRRFVEEGATGPLRSMEPMLSPLLWTTMATGKLPEEHGILNFTEVDPESGEKIPVTRLSRKVDAFWNMMSEYGRTVDIIGWLATYPAERINGVMVSDRTGYLAFASTGPSDAPSGAIFPEERRGEIMELVVEGKEVSYGEMKGFMHIGEAEFERCRSNTFDPDNPVNNMILIYAAAKSYRNVTLHLLEKGQPDFLAVYFEFIDAVGHLFMPYAPPRMEGVSEEDYERFKDAIREAYIYQDRLIGEIMAASGPGTVFMFASDHGFKSGDSRLKAGAGITGGHASEWHQIDGIVGLLGDGIRRGCAIEDASVIDIAPTILALAGFPKILDMPGKAIEEAFDGALREALDRNSVSTLERTRPDEAQGRSLGEADEAMMKKLEALGYLTPDNPMALNNLGLRYQKEGEHEKAIEQFEKALEIQPNYAAALNNLGISYGSLGRLDEAERSFERAIEADPKDISAMNNLAVICLRTQRLNEARQYAQKALEIEPQYASAHFTLGSIYATAGQLAQAEKEFEAALRIEPGNRSFSATLERLRQQMRDRR</sequence>
<dbReference type="Gene3D" id="3.40.720.10">
    <property type="entry name" value="Alkaline Phosphatase, subunit A"/>
    <property type="match status" value="1"/>
</dbReference>
<dbReference type="Pfam" id="PF13424">
    <property type="entry name" value="TPR_12"/>
    <property type="match status" value="2"/>
</dbReference>
<dbReference type="InterPro" id="IPR017850">
    <property type="entry name" value="Alkaline_phosphatase_core_sf"/>
</dbReference>
<dbReference type="PROSITE" id="PS50005">
    <property type="entry name" value="TPR"/>
    <property type="match status" value="4"/>
</dbReference>
<dbReference type="InterPro" id="IPR002591">
    <property type="entry name" value="Phosphodiest/P_Trfase"/>
</dbReference>
<feature type="transmembrane region" description="Helical" evidence="4">
    <location>
        <begin position="44"/>
        <end position="65"/>
    </location>
</feature>
<dbReference type="InterPro" id="IPR051685">
    <property type="entry name" value="Ycf3/AcsC/BcsC/TPR_MFPF"/>
</dbReference>
<keyword evidence="4" id="KW-1133">Transmembrane helix</keyword>
<dbReference type="PROSITE" id="PS50293">
    <property type="entry name" value="TPR_REGION"/>
    <property type="match status" value="3"/>
</dbReference>
<evidence type="ECO:0000256" key="3">
    <source>
        <dbReference type="PROSITE-ProRule" id="PRU00339"/>
    </source>
</evidence>
<dbReference type="EMBL" id="DSEC01000540">
    <property type="protein sequence ID" value="HER44285.1"/>
    <property type="molecule type" value="Genomic_DNA"/>
</dbReference>
<dbReference type="AlphaFoldDB" id="A0A7V2F3U2"/>
<dbReference type="PANTHER" id="PTHR44943">
    <property type="entry name" value="CELLULOSE SYNTHASE OPERON PROTEIN C"/>
    <property type="match status" value="1"/>
</dbReference>
<proteinExistence type="predicted"/>
<keyword evidence="1" id="KW-0677">Repeat</keyword>
<dbReference type="SUPFAM" id="SSF53649">
    <property type="entry name" value="Alkaline phosphatase-like"/>
    <property type="match status" value="1"/>
</dbReference>
<dbReference type="Gene3D" id="1.25.40.10">
    <property type="entry name" value="Tetratricopeptide repeat domain"/>
    <property type="match status" value="2"/>
</dbReference>
<feature type="repeat" description="TPR" evidence="3">
    <location>
        <begin position="644"/>
        <end position="677"/>
    </location>
</feature>
<organism evidence="5">
    <name type="scientific">Eiseniibacteriota bacterium</name>
    <dbReference type="NCBI Taxonomy" id="2212470"/>
    <lineage>
        <taxon>Bacteria</taxon>
        <taxon>Candidatus Eiseniibacteriota</taxon>
    </lineage>
</organism>
<feature type="repeat" description="TPR" evidence="3">
    <location>
        <begin position="746"/>
        <end position="779"/>
    </location>
</feature>
<dbReference type="SUPFAM" id="SSF48452">
    <property type="entry name" value="TPR-like"/>
    <property type="match status" value="1"/>
</dbReference>
<keyword evidence="4" id="KW-0812">Transmembrane</keyword>
<evidence type="ECO:0000313" key="5">
    <source>
        <dbReference type="EMBL" id="HER44285.1"/>
    </source>
</evidence>
<dbReference type="Proteomes" id="UP000886069">
    <property type="component" value="Unassembled WGS sequence"/>
</dbReference>
<dbReference type="Pfam" id="PF01663">
    <property type="entry name" value="Phosphodiest"/>
    <property type="match status" value="1"/>
</dbReference>
<reference evidence="5" key="1">
    <citation type="journal article" date="2020" name="mSystems">
        <title>Genome- and Community-Level Interaction Insights into Carbon Utilization and Element Cycling Functions of Hydrothermarchaeota in Hydrothermal Sediment.</title>
        <authorList>
            <person name="Zhou Z."/>
            <person name="Liu Y."/>
            <person name="Xu W."/>
            <person name="Pan J."/>
            <person name="Luo Z.H."/>
            <person name="Li M."/>
        </authorList>
    </citation>
    <scope>NUCLEOTIDE SEQUENCE [LARGE SCALE GENOMIC DNA]</scope>
    <source>
        <strain evidence="5">SpSt-1233</strain>
    </source>
</reference>
<comment type="caution">
    <text evidence="5">The sequence shown here is derived from an EMBL/GenBank/DDBJ whole genome shotgun (WGS) entry which is preliminary data.</text>
</comment>
<keyword evidence="4" id="KW-0472">Membrane</keyword>
<keyword evidence="2 3" id="KW-0802">TPR repeat</keyword>
<evidence type="ECO:0000256" key="4">
    <source>
        <dbReference type="SAM" id="Phobius"/>
    </source>
</evidence>
<evidence type="ECO:0000256" key="2">
    <source>
        <dbReference type="ARBA" id="ARBA00022803"/>
    </source>
</evidence>
<dbReference type="InterPro" id="IPR011990">
    <property type="entry name" value="TPR-like_helical_dom_sf"/>
</dbReference>
<dbReference type="PANTHER" id="PTHR44943:SF8">
    <property type="entry name" value="TPR REPEAT-CONTAINING PROTEIN MJ0263"/>
    <property type="match status" value="1"/>
</dbReference>
<feature type="repeat" description="TPR" evidence="3">
    <location>
        <begin position="712"/>
        <end position="745"/>
    </location>
</feature>
<protein>
    <submittedName>
        <fullName evidence="5">Tetratricopeptide repeat protein</fullName>
    </submittedName>
</protein>
<evidence type="ECO:0000256" key="1">
    <source>
        <dbReference type="ARBA" id="ARBA00022737"/>
    </source>
</evidence>
<dbReference type="InterPro" id="IPR019734">
    <property type="entry name" value="TPR_rpt"/>
</dbReference>
<gene>
    <name evidence="5" type="ORF">ENO08_07490</name>
</gene>
<dbReference type="SMART" id="SM00028">
    <property type="entry name" value="TPR"/>
    <property type="match status" value="4"/>
</dbReference>